<evidence type="ECO:0000256" key="2">
    <source>
        <dbReference type="ARBA" id="ARBA00011900"/>
    </source>
</evidence>
<dbReference type="Pfam" id="PF02384">
    <property type="entry name" value="N6_Mtase"/>
    <property type="match status" value="1"/>
</dbReference>
<evidence type="ECO:0000256" key="6">
    <source>
        <dbReference type="ARBA" id="ARBA00022747"/>
    </source>
</evidence>
<evidence type="ECO:0000256" key="3">
    <source>
        <dbReference type="ARBA" id="ARBA00022603"/>
    </source>
</evidence>
<dbReference type="GO" id="GO:0032259">
    <property type="term" value="P:methylation"/>
    <property type="evidence" value="ECO:0007669"/>
    <property type="project" value="UniProtKB-KW"/>
</dbReference>
<evidence type="ECO:0000313" key="10">
    <source>
        <dbReference type="EMBL" id="CAI9086731.1"/>
    </source>
</evidence>
<dbReference type="PANTHER" id="PTHR42933">
    <property type="entry name" value="SLR6095 PROTEIN"/>
    <property type="match status" value="1"/>
</dbReference>
<reference evidence="10" key="1">
    <citation type="submission" date="2023-03" db="EMBL/GenBank/DDBJ databases">
        <authorList>
            <person name="Cremers G."/>
            <person name="Picone N."/>
        </authorList>
    </citation>
    <scope>NUCLEOTIDE SEQUENCE</scope>
    <source>
        <strain evidence="10">Sample_alias</strain>
    </source>
</reference>
<evidence type="ECO:0000256" key="5">
    <source>
        <dbReference type="ARBA" id="ARBA00022691"/>
    </source>
</evidence>
<gene>
    <name evidence="10" type="ORF">MFUM_2425</name>
</gene>
<keyword evidence="7" id="KW-0238">DNA-binding</keyword>
<dbReference type="Gene3D" id="3.40.50.150">
    <property type="entry name" value="Vaccinia Virus protein VP39"/>
    <property type="match status" value="1"/>
</dbReference>
<proteinExistence type="inferred from homology"/>
<dbReference type="PROSITE" id="PS00092">
    <property type="entry name" value="N6_MTASE"/>
    <property type="match status" value="1"/>
</dbReference>
<dbReference type="PRINTS" id="PR00507">
    <property type="entry name" value="N12N6MTFRASE"/>
</dbReference>
<dbReference type="Proteomes" id="UP001161497">
    <property type="component" value="Chromosome"/>
</dbReference>
<evidence type="ECO:0000313" key="11">
    <source>
        <dbReference type="Proteomes" id="UP001161497"/>
    </source>
</evidence>
<dbReference type="InterPro" id="IPR029063">
    <property type="entry name" value="SAM-dependent_MTases_sf"/>
</dbReference>
<keyword evidence="5" id="KW-0949">S-adenosyl-L-methionine</keyword>
<organism evidence="10 11">
    <name type="scientific">Candidatus Methylacidiphilum fumarolicum</name>
    <dbReference type="NCBI Taxonomy" id="591154"/>
    <lineage>
        <taxon>Bacteria</taxon>
        <taxon>Pseudomonadati</taxon>
        <taxon>Verrucomicrobiota</taxon>
        <taxon>Methylacidiphilae</taxon>
        <taxon>Methylacidiphilales</taxon>
        <taxon>Methylacidiphilaceae</taxon>
        <taxon>Methylacidiphilum (ex Ratnadevi et al. 2023)</taxon>
    </lineage>
</organism>
<keyword evidence="6" id="KW-0680">Restriction system</keyword>
<dbReference type="GO" id="GO:0009007">
    <property type="term" value="F:site-specific DNA-methyltransferase (adenine-specific) activity"/>
    <property type="evidence" value="ECO:0007669"/>
    <property type="project" value="UniProtKB-EC"/>
</dbReference>
<sequence>MQSETNKIKEFINSLKDEIIRTGKQAVKIENNTLVYSLKKQAQYNISSYNQGVLGELGRAYAILQLMEKFKIPRDRMSKEETSLVGAPSKRVDITIDIGDVYKNRQCTALVECKTSIHRISDAEFTSYFKRQLYNIAHSYAKDLTKPYPLVLISCEVLYENDKINFSYYWFFYPDIEKTVETGQATLDEIISRNSPFTHLNLPAEGLYFSKELKILKAKDLIEIKQHNEFKKLLKEKIHQGLRKNGIVEEDAFHTIINLLIAKIYDEICSVGNPDYELKFQVKPSDYLYQDDFYNRIKELLENASIHLLGEDAKSAKRREILNHQNRAKILLEIIPYLQRIRLRSLRFLGEDSMGDIFLDFMHSIFRQSRGLFFTHPNISRFVCKALNIEKVKESLKEGDYKYILDPSCGSGTFLIEALRLIFKDEPIDKIRENALKILFGIDNNEKATALCKVNMVIHGDGSANIYTRDSLSPLSNLPFPNIKKESIQRFNSGSTFEVLKDGSGFDFIITNPPFSLDIKSTEYPYFRTNAFVSFKNNTTTASECFFAERWFQLLNTKGRIGAVFPISLFDGQEYFKAKLLFLCYFKIVAVVGLPEHAFAPHAQQRTVLVFVEKRDLGTSNKLFHNIINSPEQFIEKIKDERIMFYDAKNIGYVRLKKQKTVTTIESSENDLTDDIAAIIASAFEGSIEVKDEKINVLTLQELLIKRNLNLSPTVSQAVSPTKETFALIDWEIGEVEKQRNINLKTDLFLCETRDIVAGGSGIITPKNLSFTTTSNRERMLKKIRNGKFGYLKEGDVIIAPVRVYQKKIAVVTKSSSRFLFSKDFIVLRKKNNPSMIGSFALFYSLLQDENIKILEHLSSVGKSGYPKIKSKKNLVKAEFYKVDIPQQKLEDMARLYEEIYEKIFA</sequence>
<dbReference type="PANTHER" id="PTHR42933:SF3">
    <property type="entry name" value="TYPE I RESTRICTION ENZYME MJAVIII METHYLASE SUBUNIT"/>
    <property type="match status" value="1"/>
</dbReference>
<dbReference type="EMBL" id="OX458932">
    <property type="protein sequence ID" value="CAI9086731.1"/>
    <property type="molecule type" value="Genomic_DNA"/>
</dbReference>
<comment type="catalytic activity">
    <reaction evidence="8">
        <text>a 2'-deoxyadenosine in DNA + S-adenosyl-L-methionine = an N(6)-methyl-2'-deoxyadenosine in DNA + S-adenosyl-L-homocysteine + H(+)</text>
        <dbReference type="Rhea" id="RHEA:15197"/>
        <dbReference type="Rhea" id="RHEA-COMP:12418"/>
        <dbReference type="Rhea" id="RHEA-COMP:12419"/>
        <dbReference type="ChEBI" id="CHEBI:15378"/>
        <dbReference type="ChEBI" id="CHEBI:57856"/>
        <dbReference type="ChEBI" id="CHEBI:59789"/>
        <dbReference type="ChEBI" id="CHEBI:90615"/>
        <dbReference type="ChEBI" id="CHEBI:90616"/>
        <dbReference type="EC" id="2.1.1.72"/>
    </reaction>
</comment>
<protein>
    <recommendedName>
        <fullName evidence="2">site-specific DNA-methyltransferase (adenine-specific)</fullName>
        <ecNumber evidence="2">2.1.1.72</ecNumber>
    </recommendedName>
</protein>
<dbReference type="InterPro" id="IPR044946">
    <property type="entry name" value="Restrct_endonuc_typeI_TRD_sf"/>
</dbReference>
<comment type="similarity">
    <text evidence="1">Belongs to the N(4)/N(6)-methyltransferase family.</text>
</comment>
<dbReference type="EC" id="2.1.1.72" evidence="2"/>
<dbReference type="InterPro" id="IPR002052">
    <property type="entry name" value="DNA_methylase_N6_adenine_CS"/>
</dbReference>
<evidence type="ECO:0000256" key="4">
    <source>
        <dbReference type="ARBA" id="ARBA00022679"/>
    </source>
</evidence>
<keyword evidence="3 10" id="KW-0489">Methyltransferase</keyword>
<name>A0ABM9IG85_9BACT</name>
<evidence type="ECO:0000259" key="9">
    <source>
        <dbReference type="Pfam" id="PF02384"/>
    </source>
</evidence>
<dbReference type="InterPro" id="IPR051537">
    <property type="entry name" value="DNA_Adenine_Mtase"/>
</dbReference>
<accession>A0ABM9IG85</accession>
<keyword evidence="4 10" id="KW-0808">Transferase</keyword>
<feature type="domain" description="DNA methylase adenine-specific" evidence="9">
    <location>
        <begin position="351"/>
        <end position="662"/>
    </location>
</feature>
<evidence type="ECO:0000256" key="7">
    <source>
        <dbReference type="ARBA" id="ARBA00023125"/>
    </source>
</evidence>
<dbReference type="InterPro" id="IPR003356">
    <property type="entry name" value="DNA_methylase_A-5"/>
</dbReference>
<dbReference type="Gene3D" id="3.90.220.20">
    <property type="entry name" value="DNA methylase specificity domains"/>
    <property type="match status" value="1"/>
</dbReference>
<dbReference type="RefSeq" id="WP_009061771.1">
    <property type="nucleotide sequence ID" value="NZ_JAHXRZ010000001.1"/>
</dbReference>
<keyword evidence="11" id="KW-1185">Reference proteome</keyword>
<evidence type="ECO:0000256" key="8">
    <source>
        <dbReference type="ARBA" id="ARBA00047942"/>
    </source>
</evidence>
<evidence type="ECO:0000256" key="1">
    <source>
        <dbReference type="ARBA" id="ARBA00006594"/>
    </source>
</evidence>
<dbReference type="SUPFAM" id="SSF53335">
    <property type="entry name" value="S-adenosyl-L-methionine-dependent methyltransferases"/>
    <property type="match status" value="1"/>
</dbReference>